<reference evidence="2 3" key="1">
    <citation type="submission" date="2020-03" db="EMBL/GenBank/DDBJ databases">
        <title>Draft Genome Sequence of Cudoniella acicularis.</title>
        <authorList>
            <person name="Buettner E."/>
            <person name="Kellner H."/>
        </authorList>
    </citation>
    <scope>NUCLEOTIDE SEQUENCE [LARGE SCALE GENOMIC DNA]</scope>
    <source>
        <strain evidence="2 3">DSM 108380</strain>
    </source>
</reference>
<evidence type="ECO:0000313" key="3">
    <source>
        <dbReference type="Proteomes" id="UP000566819"/>
    </source>
</evidence>
<comment type="caution">
    <text evidence="2">The sequence shown here is derived from an EMBL/GenBank/DDBJ whole genome shotgun (WGS) entry which is preliminary data.</text>
</comment>
<evidence type="ECO:0000313" key="2">
    <source>
        <dbReference type="EMBL" id="KAF4630355.1"/>
    </source>
</evidence>
<organism evidence="2 3">
    <name type="scientific">Cudoniella acicularis</name>
    <dbReference type="NCBI Taxonomy" id="354080"/>
    <lineage>
        <taxon>Eukaryota</taxon>
        <taxon>Fungi</taxon>
        <taxon>Dikarya</taxon>
        <taxon>Ascomycota</taxon>
        <taxon>Pezizomycotina</taxon>
        <taxon>Leotiomycetes</taxon>
        <taxon>Helotiales</taxon>
        <taxon>Tricladiaceae</taxon>
        <taxon>Cudoniella</taxon>
    </lineage>
</organism>
<dbReference type="Pfam" id="PF20150">
    <property type="entry name" value="2EXR"/>
    <property type="match status" value="1"/>
</dbReference>
<gene>
    <name evidence="2" type="ORF">G7Y89_g7779</name>
</gene>
<proteinExistence type="predicted"/>
<evidence type="ECO:0000259" key="1">
    <source>
        <dbReference type="Pfam" id="PF20150"/>
    </source>
</evidence>
<feature type="domain" description="2EXR" evidence="1">
    <location>
        <begin position="117"/>
        <end position="216"/>
    </location>
</feature>
<keyword evidence="3" id="KW-1185">Reference proteome</keyword>
<dbReference type="EMBL" id="JAAMPI010000558">
    <property type="protein sequence ID" value="KAF4630355.1"/>
    <property type="molecule type" value="Genomic_DNA"/>
</dbReference>
<dbReference type="PANTHER" id="PTHR38790">
    <property type="entry name" value="2EXR DOMAIN-CONTAINING PROTEIN-RELATED"/>
    <property type="match status" value="1"/>
</dbReference>
<dbReference type="AlphaFoldDB" id="A0A8H4RK53"/>
<protein>
    <recommendedName>
        <fullName evidence="1">2EXR domain-containing protein</fullName>
    </recommendedName>
</protein>
<accession>A0A8H4RK53</accession>
<sequence length="408" mass="45328">MDSKHSSTRAGDPLPHGKTPFPSGLLSLNIFYQQKKLFSHGNSNCRDIEVTVIYPCTLSTSSLQTPSEISDTETNEEGPLPAMHLNNMNADQERAADLSLTRTTSRAVPTLEAEIFRFLDLPLELRLKICGYLLPARTHTIVTQIPYNGYFYNTATIPAHSAQSFYPFGRTPPSSGNLTTYKIISSNFRSSFPAPSIYPEIFRVCKQVHDEAEPVLYANNNTVFDFGMHSDALMAFMGDRSHVARACVRNVKIAKEIPNLQTNNGEKIVVRGVDEKWAVLCDFLKREMPGLRALDLTVWGASGSSASLPSVPAVQGGEDAEAEMKLKKEKEKKWREWDWTKQLLEMEALKSTKVTWWGFQSSKGEDGVAVGFDSWLAGRMVGDSLVRDRMVREGVVVEGFVVLPGKAA</sequence>
<dbReference type="OrthoDB" id="5420711at2759"/>
<name>A0A8H4RK53_9HELO</name>
<dbReference type="InterPro" id="IPR045518">
    <property type="entry name" value="2EXR"/>
</dbReference>
<dbReference type="Proteomes" id="UP000566819">
    <property type="component" value="Unassembled WGS sequence"/>
</dbReference>